<sequence length="600" mass="66113">MNKLPSAMRTELPTLEQFLVTAGGSTSWADAVDEPEYYAEDEIVGDAVDSEPERAPLRRSMQTSPPFVAECHNLSFKCKPDDLVRFFAPSEIVNIEMPQAFNRPKGFAYVEFADVAGLDAALNRSGQQHLGRVVSIEVYRQQSRPPVRSHSSNGPLSRPPFHSRGPAPSQAPPAERPKLNLLKRQVEPEAVAVGIKASASASQLFGGGRTREEILKEKEQIAEAEKARALASPKKSEEIREERRHVPVVQGPLRSPPAKFSRPVHEVENKGNDQRRPNVEVSESSRPINPWGAQDRGSDKDSDAAGASKSAIHTQGRPNLEPVTSNTSRSNRPWGQQETRPTSVRSNEDKGSDPSRQNSRPSNEHQNRDNNSRGNRDHESSSGNSRPIKQWTTQQGHHGHSRHNHDEDPRRNHNGKPGNSNDHSKPLSKPVRGPRNLHWEPRQPAEQKSAQTSTDQHPSETPKDDEPNRALVQVQSLSIPSTPVSQPEQKSPSPRAAPSRKPSSSPKKTQDVVESPTKSANTPRSVEDQPSGDPSGFETSRRGKGRRPKRSTIPTRSATPTVESNRGRRPFSPTEFNLPPSSVSFSTNPYAGLATSDDDE</sequence>
<feature type="compositionally biased region" description="Basic and acidic residues" evidence="2">
    <location>
        <begin position="457"/>
        <end position="468"/>
    </location>
</feature>
<reference evidence="4" key="1">
    <citation type="submission" date="2015-04" db="EMBL/GenBank/DDBJ databases">
        <title>The genome sequence of the plant pathogenic Rhizarian Plasmodiophora brassicae reveals insights in its biotrophic life cycle and the origin of chitin synthesis.</title>
        <authorList>
            <person name="Schwelm A."/>
            <person name="Fogelqvist J."/>
            <person name="Knaust A."/>
            <person name="Julke S."/>
            <person name="Lilja T."/>
            <person name="Dhandapani V."/>
            <person name="Bonilla-Rosso G."/>
            <person name="Karlsson M."/>
            <person name="Shevchenko A."/>
            <person name="Choi S.R."/>
            <person name="Kim H.G."/>
            <person name="Park J.Y."/>
            <person name="Lim Y.P."/>
            <person name="Ludwig-Muller J."/>
            <person name="Dixelius C."/>
        </authorList>
    </citation>
    <scope>NUCLEOTIDE SEQUENCE</scope>
    <source>
        <tissue evidence="4">Potato root galls</tissue>
    </source>
</reference>
<keyword evidence="1" id="KW-0694">RNA-binding</keyword>
<feature type="region of interest" description="Disordered" evidence="2">
    <location>
        <begin position="141"/>
        <end position="176"/>
    </location>
</feature>
<dbReference type="PROSITE" id="PS50102">
    <property type="entry name" value="RRM"/>
    <property type="match status" value="1"/>
</dbReference>
<feature type="compositionally biased region" description="Polar residues" evidence="2">
    <location>
        <begin position="473"/>
        <end position="489"/>
    </location>
</feature>
<feature type="compositionally biased region" description="Polar residues" evidence="2">
    <location>
        <begin position="141"/>
        <end position="155"/>
    </location>
</feature>
<accession>A0A0H5R5Q2</accession>
<proteinExistence type="predicted"/>
<name>A0A0H5R5Q2_9EUKA</name>
<dbReference type="Gene3D" id="3.30.70.330">
    <property type="match status" value="1"/>
</dbReference>
<evidence type="ECO:0000256" key="2">
    <source>
        <dbReference type="SAM" id="MobiDB-lite"/>
    </source>
</evidence>
<dbReference type="InterPro" id="IPR035979">
    <property type="entry name" value="RBD_domain_sf"/>
</dbReference>
<protein>
    <recommendedName>
        <fullName evidence="3">RRM domain-containing protein</fullName>
    </recommendedName>
</protein>
<feature type="compositionally biased region" description="Polar residues" evidence="2">
    <location>
        <begin position="446"/>
        <end position="456"/>
    </location>
</feature>
<evidence type="ECO:0000256" key="1">
    <source>
        <dbReference type="PROSITE-ProRule" id="PRU00176"/>
    </source>
</evidence>
<dbReference type="InterPro" id="IPR012677">
    <property type="entry name" value="Nucleotide-bd_a/b_plait_sf"/>
</dbReference>
<feature type="compositionally biased region" description="Polar residues" evidence="2">
    <location>
        <begin position="312"/>
        <end position="345"/>
    </location>
</feature>
<feature type="compositionally biased region" description="Basic and acidic residues" evidence="2">
    <location>
        <begin position="362"/>
        <end position="380"/>
    </location>
</feature>
<dbReference type="EMBL" id="HACM01009043">
    <property type="protein sequence ID" value="CRZ09485.1"/>
    <property type="molecule type" value="Transcribed_RNA"/>
</dbReference>
<dbReference type="Pfam" id="PF00076">
    <property type="entry name" value="RRM_1"/>
    <property type="match status" value="1"/>
</dbReference>
<organism evidence="4">
    <name type="scientific">Spongospora subterranea</name>
    <dbReference type="NCBI Taxonomy" id="70186"/>
    <lineage>
        <taxon>Eukaryota</taxon>
        <taxon>Sar</taxon>
        <taxon>Rhizaria</taxon>
        <taxon>Endomyxa</taxon>
        <taxon>Phytomyxea</taxon>
        <taxon>Plasmodiophorida</taxon>
        <taxon>Plasmodiophoridae</taxon>
        <taxon>Spongospora</taxon>
    </lineage>
</organism>
<feature type="compositionally biased region" description="Polar residues" evidence="2">
    <location>
        <begin position="553"/>
        <end position="564"/>
    </location>
</feature>
<dbReference type="AlphaFoldDB" id="A0A0H5R5Q2"/>
<feature type="domain" description="RRM" evidence="3">
    <location>
        <begin position="73"/>
        <end position="141"/>
    </location>
</feature>
<feature type="compositionally biased region" description="Polar residues" evidence="2">
    <location>
        <begin position="381"/>
        <end position="396"/>
    </location>
</feature>
<dbReference type="GO" id="GO:0003723">
    <property type="term" value="F:RNA binding"/>
    <property type="evidence" value="ECO:0007669"/>
    <property type="project" value="UniProtKB-UniRule"/>
</dbReference>
<feature type="compositionally biased region" description="Basic and acidic residues" evidence="2">
    <location>
        <begin position="263"/>
        <end position="278"/>
    </location>
</feature>
<dbReference type="InterPro" id="IPR000504">
    <property type="entry name" value="RRM_dom"/>
</dbReference>
<dbReference type="SMART" id="SM00360">
    <property type="entry name" value="RRM"/>
    <property type="match status" value="1"/>
</dbReference>
<feature type="compositionally biased region" description="Polar residues" evidence="2">
    <location>
        <begin position="579"/>
        <end position="589"/>
    </location>
</feature>
<feature type="region of interest" description="Disordered" evidence="2">
    <location>
        <begin position="224"/>
        <end position="600"/>
    </location>
</feature>
<evidence type="ECO:0000313" key="4">
    <source>
        <dbReference type="EMBL" id="CRZ09485.1"/>
    </source>
</evidence>
<evidence type="ECO:0000259" key="3">
    <source>
        <dbReference type="PROSITE" id="PS50102"/>
    </source>
</evidence>
<feature type="compositionally biased region" description="Basic and acidic residues" evidence="2">
    <location>
        <begin position="224"/>
        <end position="245"/>
    </location>
</feature>
<dbReference type="SUPFAM" id="SSF54928">
    <property type="entry name" value="RNA-binding domain, RBD"/>
    <property type="match status" value="1"/>
</dbReference>
<feature type="compositionally biased region" description="Low complexity" evidence="2">
    <location>
        <begin position="490"/>
        <end position="507"/>
    </location>
</feature>